<dbReference type="SUPFAM" id="SSF81383">
    <property type="entry name" value="F-box domain"/>
    <property type="match status" value="1"/>
</dbReference>
<accession>U4KU23</accession>
<dbReference type="EMBL" id="HF935214">
    <property type="protein sequence ID" value="CCX04678.1"/>
    <property type="molecule type" value="Genomic_DNA"/>
</dbReference>
<organism evidence="5 6">
    <name type="scientific">Pyronema omphalodes (strain CBS 100304)</name>
    <name type="common">Pyronema confluens</name>
    <dbReference type="NCBI Taxonomy" id="1076935"/>
    <lineage>
        <taxon>Eukaryota</taxon>
        <taxon>Fungi</taxon>
        <taxon>Dikarya</taxon>
        <taxon>Ascomycota</taxon>
        <taxon>Pezizomycotina</taxon>
        <taxon>Pezizomycetes</taxon>
        <taxon>Pezizales</taxon>
        <taxon>Pyronemataceae</taxon>
        <taxon>Pyronema</taxon>
    </lineage>
</organism>
<dbReference type="SUPFAM" id="SSF56317">
    <property type="entry name" value="Carbon-nitrogen hydrolase"/>
    <property type="match status" value="1"/>
</dbReference>
<dbReference type="Gene3D" id="3.60.110.10">
    <property type="entry name" value="Carbon-nitrogen hydrolase"/>
    <property type="match status" value="1"/>
</dbReference>
<dbReference type="eggNOG" id="KOG0806">
    <property type="taxonomic scope" value="Eukaryota"/>
</dbReference>
<dbReference type="Gene3D" id="1.20.1280.50">
    <property type="match status" value="1"/>
</dbReference>
<dbReference type="STRING" id="1076935.U4KU23"/>
<dbReference type="CDD" id="cd07572">
    <property type="entry name" value="nit"/>
    <property type="match status" value="1"/>
</dbReference>
<protein>
    <submittedName>
        <fullName evidence="5">Similar to Probable hydrolase NIT3 acc. no. P49954</fullName>
    </submittedName>
</protein>
<evidence type="ECO:0000313" key="6">
    <source>
        <dbReference type="Proteomes" id="UP000018144"/>
    </source>
</evidence>
<dbReference type="GO" id="GO:0050152">
    <property type="term" value="F:omega-amidase activity"/>
    <property type="evidence" value="ECO:0007669"/>
    <property type="project" value="TreeGrafter"/>
</dbReference>
<name>U4KU23_PYROM</name>
<evidence type="ECO:0000256" key="2">
    <source>
        <dbReference type="ARBA" id="ARBA00022801"/>
    </source>
</evidence>
<dbReference type="Pfam" id="PF00795">
    <property type="entry name" value="CN_hydrolase"/>
    <property type="match status" value="1"/>
</dbReference>
<proteinExistence type="inferred from homology"/>
<keyword evidence="6" id="KW-1185">Reference proteome</keyword>
<evidence type="ECO:0000313" key="5">
    <source>
        <dbReference type="EMBL" id="CCX04678.1"/>
    </source>
</evidence>
<dbReference type="SMART" id="SM00256">
    <property type="entry name" value="FBOX"/>
    <property type="match status" value="1"/>
</dbReference>
<keyword evidence="2 5" id="KW-0378">Hydrolase</keyword>
<evidence type="ECO:0000256" key="1">
    <source>
        <dbReference type="ARBA" id="ARBA00010613"/>
    </source>
</evidence>
<dbReference type="InterPro" id="IPR045254">
    <property type="entry name" value="Nit1/2_C-N_Hydrolase"/>
</dbReference>
<dbReference type="PROSITE" id="PS50181">
    <property type="entry name" value="FBOX"/>
    <property type="match status" value="1"/>
</dbReference>
<evidence type="ECO:0000259" key="4">
    <source>
        <dbReference type="PROSITE" id="PS50263"/>
    </source>
</evidence>
<comment type="similarity">
    <text evidence="1">Belongs to the carbon-nitrogen hydrolase superfamily. NIT1/NIT2 family.</text>
</comment>
<dbReference type="InterPro" id="IPR003010">
    <property type="entry name" value="C-N_Hydrolase"/>
</dbReference>
<dbReference type="InterPro" id="IPR036047">
    <property type="entry name" value="F-box-like_dom_sf"/>
</dbReference>
<dbReference type="GO" id="GO:0005739">
    <property type="term" value="C:mitochondrion"/>
    <property type="evidence" value="ECO:0007669"/>
    <property type="project" value="TreeGrafter"/>
</dbReference>
<dbReference type="PANTHER" id="PTHR23088:SF30">
    <property type="entry name" value="OMEGA-AMIDASE NIT2"/>
    <property type="match status" value="1"/>
</dbReference>
<feature type="domain" description="F-box" evidence="3">
    <location>
        <begin position="6"/>
        <end position="53"/>
    </location>
</feature>
<dbReference type="PROSITE" id="PS50263">
    <property type="entry name" value="CN_HYDROLASE"/>
    <property type="match status" value="1"/>
</dbReference>
<evidence type="ECO:0000259" key="3">
    <source>
        <dbReference type="PROSITE" id="PS50181"/>
    </source>
</evidence>
<dbReference type="FunFam" id="3.60.110.10:FF:000002">
    <property type="entry name" value="Nitrilase family member 2"/>
    <property type="match status" value="1"/>
</dbReference>
<dbReference type="GO" id="GO:0006541">
    <property type="term" value="P:glutamine metabolic process"/>
    <property type="evidence" value="ECO:0007669"/>
    <property type="project" value="TreeGrafter"/>
</dbReference>
<dbReference type="GO" id="GO:0006528">
    <property type="term" value="P:asparagine metabolic process"/>
    <property type="evidence" value="ECO:0007669"/>
    <property type="project" value="TreeGrafter"/>
</dbReference>
<dbReference type="PANTHER" id="PTHR23088">
    <property type="entry name" value="NITRILASE-RELATED"/>
    <property type="match status" value="1"/>
</dbReference>
<dbReference type="OrthoDB" id="10250282at2759"/>
<dbReference type="Proteomes" id="UP000018144">
    <property type="component" value="Unassembled WGS sequence"/>
</dbReference>
<dbReference type="InterPro" id="IPR036526">
    <property type="entry name" value="C-N_Hydrolase_sf"/>
</dbReference>
<dbReference type="Pfam" id="PF12937">
    <property type="entry name" value="F-box-like"/>
    <property type="match status" value="1"/>
</dbReference>
<dbReference type="AlphaFoldDB" id="U4KU23"/>
<dbReference type="GO" id="GO:0006107">
    <property type="term" value="P:oxaloacetate metabolic process"/>
    <property type="evidence" value="ECO:0007669"/>
    <property type="project" value="TreeGrafter"/>
</dbReference>
<reference evidence="5 6" key="1">
    <citation type="journal article" date="2013" name="PLoS Genet.">
        <title>The genome and development-dependent transcriptomes of Pyronema confluens: a window into fungal evolution.</title>
        <authorList>
            <person name="Traeger S."/>
            <person name="Altegoer F."/>
            <person name="Freitag M."/>
            <person name="Gabaldon T."/>
            <person name="Kempken F."/>
            <person name="Kumar A."/>
            <person name="Marcet-Houben M."/>
            <person name="Poggeler S."/>
            <person name="Stajich J.E."/>
            <person name="Nowrousian M."/>
        </authorList>
    </citation>
    <scope>NUCLEOTIDE SEQUENCE [LARGE SCALE GENOMIC DNA]</scope>
    <source>
        <strain evidence="6">CBS 100304</strain>
        <tissue evidence="5">Vegetative mycelium</tissue>
    </source>
</reference>
<dbReference type="OMA" id="RQIPIYK"/>
<gene>
    <name evidence="5" type="ORF">PCON_03281</name>
</gene>
<sequence>MVPLRGLQLLSLPDELLLQIVAFLEPLSIITLHHTCTRLRALTRSNAALWRNQCIKQAFIDSNPENCPQWNRAEELELVIDTWPHNDIDWPDDGSGPVRKVVTFFKPLRAQYRTMSEIYPACTLRQKVKVALCQFAAGTNKQANLNKASELVGQAVKNDAKIVVLPECFNSPYGTSHFANYAEAIPEHPTEEQSPTFHHLSSLALQHKIYLFGGSIPEADLEDPGKYYNTCLIFGPDGNFITKHRKVHLFDIDIPNEMTFKESDVLSPGKHITMVNTTYGPVAVGICYDIRFAEMAMVAARRGAALLLYPGAFSKFTGEMHWELLARARAVDNQIFVGVCSPARAEEGYVAWGESMLVDCKGRVMSKAGTGEEIVYAELDPENMENTRTHIPIRTQRRMEVYGDMMKVVPTEV</sequence>
<dbReference type="InterPro" id="IPR001810">
    <property type="entry name" value="F-box_dom"/>
</dbReference>
<feature type="domain" description="CN hydrolase" evidence="4">
    <location>
        <begin position="128"/>
        <end position="381"/>
    </location>
</feature>